<accession>A0A0R2DBP7</accession>
<dbReference type="InterPro" id="IPR013094">
    <property type="entry name" value="AB_hydrolase_3"/>
</dbReference>
<dbReference type="InterPro" id="IPR050300">
    <property type="entry name" value="GDXG_lipolytic_enzyme"/>
</dbReference>
<keyword evidence="4" id="KW-1185">Reference proteome</keyword>
<dbReference type="PATRIC" id="fig|1423803.3.peg.1014"/>
<dbReference type="PANTHER" id="PTHR48081">
    <property type="entry name" value="AB HYDROLASE SUPERFAMILY PROTEIN C4A8.06C"/>
    <property type="match status" value="1"/>
</dbReference>
<dbReference type="Pfam" id="PF07859">
    <property type="entry name" value="Abhydrolase_3"/>
    <property type="match status" value="1"/>
</dbReference>
<dbReference type="PANTHER" id="PTHR48081:SF8">
    <property type="entry name" value="ALPHA_BETA HYDROLASE FOLD-3 DOMAIN-CONTAINING PROTEIN-RELATED"/>
    <property type="match status" value="1"/>
</dbReference>
<keyword evidence="1" id="KW-0378">Hydrolase</keyword>
<dbReference type="AlphaFoldDB" id="A0A0R2DBP7"/>
<dbReference type="Gene3D" id="3.40.50.1820">
    <property type="entry name" value="alpha/beta hydrolase"/>
    <property type="match status" value="1"/>
</dbReference>
<dbReference type="STRING" id="1423803.FD13_GL001014"/>
<sequence>MVYLSWAGSYTFAKMDEGKKGAERMHVSLKMLAPDLRWAGMKLRLFGRYDTPAKFRQLQAVITRQVYGQAPQDPAIVGRTVWLPRRDGGRLRVCLYQPRELVAGQSVTGLLWLYGGGYAFGLPEAELPLIERLIRTSPTVVVVPEYRRSFTAPFPAALHDAADTLTWMATNADSLGIRSNQLFVGGESSGGGLACGLSALARDRGTVPIACQIPLYPMLDDRRQSASARDNDAPVWDAQASTAAWRLYLGDQFGTDRVSPYAAPARLANVAGLPPAISFVGDIDPFYDETRHYFQRLRTAGVPADLAIYPGAFHCFDQMAPKSREAQAAIRDLLAAYRRATQTYFT</sequence>
<evidence type="ECO:0000259" key="2">
    <source>
        <dbReference type="Pfam" id="PF07859"/>
    </source>
</evidence>
<evidence type="ECO:0000313" key="4">
    <source>
        <dbReference type="Proteomes" id="UP000051589"/>
    </source>
</evidence>
<dbReference type="EMBL" id="AYZH01000021">
    <property type="protein sequence ID" value="KRN01487.1"/>
    <property type="molecule type" value="Genomic_DNA"/>
</dbReference>
<dbReference type="SUPFAM" id="SSF53474">
    <property type="entry name" value="alpha/beta-Hydrolases"/>
    <property type="match status" value="1"/>
</dbReference>
<feature type="domain" description="Alpha/beta hydrolase fold-3" evidence="2">
    <location>
        <begin position="110"/>
        <end position="316"/>
    </location>
</feature>
<proteinExistence type="predicted"/>
<evidence type="ECO:0000313" key="3">
    <source>
        <dbReference type="EMBL" id="KRN01487.1"/>
    </source>
</evidence>
<dbReference type="RefSeq" id="WP_082622376.1">
    <property type="nucleotide sequence ID" value="NZ_AYZH01000021.1"/>
</dbReference>
<reference evidence="3 4" key="1">
    <citation type="journal article" date="2015" name="Genome Announc.">
        <title>Expanding the biotechnology potential of lactobacilli through comparative genomics of 213 strains and associated genera.</title>
        <authorList>
            <person name="Sun Z."/>
            <person name="Harris H.M."/>
            <person name="McCann A."/>
            <person name="Guo C."/>
            <person name="Argimon S."/>
            <person name="Zhang W."/>
            <person name="Yang X."/>
            <person name="Jeffery I.B."/>
            <person name="Cooney J.C."/>
            <person name="Kagawa T.F."/>
            <person name="Liu W."/>
            <person name="Song Y."/>
            <person name="Salvetti E."/>
            <person name="Wrobel A."/>
            <person name="Rasinkangas P."/>
            <person name="Parkhill J."/>
            <person name="Rea M.C."/>
            <person name="O'Sullivan O."/>
            <person name="Ritari J."/>
            <person name="Douillard F.P."/>
            <person name="Paul Ross R."/>
            <person name="Yang R."/>
            <person name="Briner A.E."/>
            <person name="Felis G.E."/>
            <person name="de Vos W.M."/>
            <person name="Barrangou R."/>
            <person name="Klaenhammer T.R."/>
            <person name="Caufield P.W."/>
            <person name="Cui Y."/>
            <person name="Zhang H."/>
            <person name="O'Toole P.W."/>
        </authorList>
    </citation>
    <scope>NUCLEOTIDE SEQUENCE [LARGE SCALE GENOMIC DNA]</scope>
    <source>
        <strain evidence="3 4">DSM 21775</strain>
    </source>
</reference>
<dbReference type="Proteomes" id="UP000051589">
    <property type="component" value="Unassembled WGS sequence"/>
</dbReference>
<organism evidence="3 4">
    <name type="scientific">Levilactobacillus senmaizukei DSM 21775 = NBRC 103853</name>
    <dbReference type="NCBI Taxonomy" id="1423803"/>
    <lineage>
        <taxon>Bacteria</taxon>
        <taxon>Bacillati</taxon>
        <taxon>Bacillota</taxon>
        <taxon>Bacilli</taxon>
        <taxon>Lactobacillales</taxon>
        <taxon>Lactobacillaceae</taxon>
        <taxon>Levilactobacillus</taxon>
    </lineage>
</organism>
<protein>
    <submittedName>
        <fullName evidence="3">Esterase lipase</fullName>
    </submittedName>
</protein>
<comment type="caution">
    <text evidence="3">The sequence shown here is derived from an EMBL/GenBank/DDBJ whole genome shotgun (WGS) entry which is preliminary data.</text>
</comment>
<name>A0A0R2DBP7_9LACO</name>
<dbReference type="GO" id="GO:0016787">
    <property type="term" value="F:hydrolase activity"/>
    <property type="evidence" value="ECO:0007669"/>
    <property type="project" value="UniProtKB-KW"/>
</dbReference>
<gene>
    <name evidence="3" type="ORF">FD13_GL001014</name>
</gene>
<evidence type="ECO:0000256" key="1">
    <source>
        <dbReference type="ARBA" id="ARBA00022801"/>
    </source>
</evidence>
<dbReference type="InterPro" id="IPR029058">
    <property type="entry name" value="AB_hydrolase_fold"/>
</dbReference>